<evidence type="ECO:0000256" key="10">
    <source>
        <dbReference type="ARBA" id="ARBA00038367"/>
    </source>
</evidence>
<evidence type="ECO:0000256" key="1">
    <source>
        <dbReference type="ARBA" id="ARBA00004496"/>
    </source>
</evidence>
<dbReference type="GO" id="GO:0071555">
    <property type="term" value="P:cell wall organization"/>
    <property type="evidence" value="ECO:0007669"/>
    <property type="project" value="UniProtKB-KW"/>
</dbReference>
<dbReference type="InterPro" id="IPR005750">
    <property type="entry name" value="UDP_GlcNAc_COvinyl_MurA"/>
</dbReference>
<evidence type="ECO:0000259" key="13">
    <source>
        <dbReference type="Pfam" id="PF00275"/>
    </source>
</evidence>
<keyword evidence="5 12" id="KW-0808">Transferase</keyword>
<protein>
    <recommendedName>
        <fullName evidence="12">UDP-N-acetylglucosamine 1-carboxyvinyltransferase</fullName>
        <ecNumber evidence="12">2.5.1.7</ecNumber>
    </recommendedName>
    <alternativeName>
        <fullName evidence="12">Enoylpyruvate transferase</fullName>
    </alternativeName>
    <alternativeName>
        <fullName evidence="12">UDP-N-acetylglucosamine enolpyruvyl transferase</fullName>
        <shortName evidence="12">EPT</shortName>
    </alternativeName>
</protein>
<evidence type="ECO:0000256" key="12">
    <source>
        <dbReference type="HAMAP-Rule" id="MF_00111"/>
    </source>
</evidence>
<evidence type="ECO:0000313" key="15">
    <source>
        <dbReference type="Proteomes" id="UP000322530"/>
    </source>
</evidence>
<feature type="binding site" evidence="12">
    <location>
        <position position="312"/>
    </location>
    <ligand>
        <name>UDP-N-acetyl-alpha-D-glucosamine</name>
        <dbReference type="ChEBI" id="CHEBI:57705"/>
    </ligand>
</feature>
<gene>
    <name evidence="14" type="primary">murAA</name>
    <name evidence="12" type="synonym">murA</name>
    <name evidence="14" type="ORF">KDI_22920</name>
</gene>
<comment type="catalytic activity">
    <reaction evidence="11 12">
        <text>phosphoenolpyruvate + UDP-N-acetyl-alpha-D-glucosamine = UDP-N-acetyl-3-O-(1-carboxyvinyl)-alpha-D-glucosamine + phosphate</text>
        <dbReference type="Rhea" id="RHEA:18681"/>
        <dbReference type="ChEBI" id="CHEBI:43474"/>
        <dbReference type="ChEBI" id="CHEBI:57705"/>
        <dbReference type="ChEBI" id="CHEBI:58702"/>
        <dbReference type="ChEBI" id="CHEBI:68483"/>
        <dbReference type="EC" id="2.5.1.7"/>
    </reaction>
</comment>
<dbReference type="AlphaFoldDB" id="A0A5A5TBF6"/>
<evidence type="ECO:0000256" key="11">
    <source>
        <dbReference type="ARBA" id="ARBA00047527"/>
    </source>
</evidence>
<proteinExistence type="inferred from homology"/>
<keyword evidence="4 12" id="KW-0132">Cell division</keyword>
<evidence type="ECO:0000256" key="3">
    <source>
        <dbReference type="ARBA" id="ARBA00022490"/>
    </source>
</evidence>
<comment type="caution">
    <text evidence="14">The sequence shown here is derived from an EMBL/GenBank/DDBJ whole genome shotgun (WGS) entry which is preliminary data.</text>
</comment>
<organism evidence="14 15">
    <name type="scientific">Dictyobacter arantiisoli</name>
    <dbReference type="NCBI Taxonomy" id="2014874"/>
    <lineage>
        <taxon>Bacteria</taxon>
        <taxon>Bacillati</taxon>
        <taxon>Chloroflexota</taxon>
        <taxon>Ktedonobacteria</taxon>
        <taxon>Ktedonobacterales</taxon>
        <taxon>Dictyobacteraceae</taxon>
        <taxon>Dictyobacter</taxon>
    </lineage>
</organism>
<dbReference type="EMBL" id="BIXY01000029">
    <property type="protein sequence ID" value="GCF08728.1"/>
    <property type="molecule type" value="Genomic_DNA"/>
</dbReference>
<dbReference type="SUPFAM" id="SSF55205">
    <property type="entry name" value="EPT/RTPC-like"/>
    <property type="match status" value="1"/>
</dbReference>
<dbReference type="PANTHER" id="PTHR43783:SF1">
    <property type="entry name" value="UDP-N-ACETYLGLUCOSAMINE 1-CARBOXYVINYLTRANSFERASE"/>
    <property type="match status" value="1"/>
</dbReference>
<comment type="pathway">
    <text evidence="2 12">Cell wall biogenesis; peptidoglycan biosynthesis.</text>
</comment>
<feature type="binding site" evidence="12">
    <location>
        <begin position="27"/>
        <end position="28"/>
    </location>
    <ligand>
        <name>phosphoenolpyruvate</name>
        <dbReference type="ChEBI" id="CHEBI:58702"/>
    </ligand>
</feature>
<dbReference type="InterPro" id="IPR013792">
    <property type="entry name" value="RNA3'P_cycl/enolpyr_Trfase_a/b"/>
</dbReference>
<keyword evidence="8 12" id="KW-0131">Cell cycle</keyword>
<evidence type="ECO:0000256" key="2">
    <source>
        <dbReference type="ARBA" id="ARBA00004752"/>
    </source>
</evidence>
<keyword evidence="6 12" id="KW-0133">Cell shape</keyword>
<dbReference type="GO" id="GO:0005737">
    <property type="term" value="C:cytoplasm"/>
    <property type="evidence" value="ECO:0007669"/>
    <property type="project" value="UniProtKB-SubCell"/>
</dbReference>
<dbReference type="Proteomes" id="UP000322530">
    <property type="component" value="Unassembled WGS sequence"/>
</dbReference>
<dbReference type="HAMAP" id="MF_00111">
    <property type="entry name" value="MurA"/>
    <property type="match status" value="1"/>
</dbReference>
<keyword evidence="7 12" id="KW-0573">Peptidoglycan synthesis</keyword>
<keyword evidence="12" id="KW-0670">Pyruvate</keyword>
<feature type="active site" description="Proton donor" evidence="12">
    <location>
        <position position="124"/>
    </location>
</feature>
<evidence type="ECO:0000256" key="6">
    <source>
        <dbReference type="ARBA" id="ARBA00022960"/>
    </source>
</evidence>
<keyword evidence="9 12" id="KW-0961">Cell wall biogenesis/degradation</keyword>
<evidence type="ECO:0000256" key="8">
    <source>
        <dbReference type="ARBA" id="ARBA00023306"/>
    </source>
</evidence>
<dbReference type="Pfam" id="PF00275">
    <property type="entry name" value="EPSP_synthase"/>
    <property type="match status" value="1"/>
</dbReference>
<feature type="binding site" evidence="12">
    <location>
        <position position="100"/>
    </location>
    <ligand>
        <name>UDP-N-acetyl-alpha-D-glucosamine</name>
        <dbReference type="ChEBI" id="CHEBI:57705"/>
    </ligand>
</feature>
<dbReference type="UniPathway" id="UPA00219"/>
<comment type="subcellular location">
    <subcellularLocation>
        <location evidence="1 12">Cytoplasm</location>
    </subcellularLocation>
</comment>
<dbReference type="EC" id="2.5.1.7" evidence="12"/>
<keyword evidence="15" id="KW-1185">Reference proteome</keyword>
<dbReference type="OrthoDB" id="9803760at2"/>
<dbReference type="GO" id="GO:0051301">
    <property type="term" value="P:cell division"/>
    <property type="evidence" value="ECO:0007669"/>
    <property type="project" value="UniProtKB-KW"/>
</dbReference>
<dbReference type="NCBIfam" id="TIGR01072">
    <property type="entry name" value="murA"/>
    <property type="match status" value="1"/>
</dbReference>
<dbReference type="PANTHER" id="PTHR43783">
    <property type="entry name" value="UDP-N-ACETYLGLUCOSAMINE 1-CARBOXYVINYLTRANSFERASE"/>
    <property type="match status" value="1"/>
</dbReference>
<dbReference type="InterPro" id="IPR036968">
    <property type="entry name" value="Enolpyruvate_Tfrase_sf"/>
</dbReference>
<comment type="function">
    <text evidence="12">Cell wall formation. Adds enolpyruvyl to UDP-N-acetylglucosamine.</text>
</comment>
<keyword evidence="3 12" id="KW-0963">Cytoplasm</keyword>
<dbReference type="GO" id="GO:0008760">
    <property type="term" value="F:UDP-N-acetylglucosamine 1-carboxyvinyltransferase activity"/>
    <property type="evidence" value="ECO:0007669"/>
    <property type="project" value="UniProtKB-UniRule"/>
</dbReference>
<dbReference type="GO" id="GO:0009252">
    <property type="term" value="P:peptidoglycan biosynthetic process"/>
    <property type="evidence" value="ECO:0007669"/>
    <property type="project" value="UniProtKB-UniRule"/>
</dbReference>
<dbReference type="InterPro" id="IPR050068">
    <property type="entry name" value="MurA_subfamily"/>
</dbReference>
<sequence length="430" mass="46214">MSIRQPVRYHVHGGQRLEGTVIIQGAKNAALPIIAASLLAKKGQTILHNVPLINDVYVAIEIARTLGARVKLHEEEQVLIIDASNLTSNVLPPALTNLIRGSVLFLPPVMIRTGQVKIEKVGGCNLGKRSLDFHYRGFVRLGAEVTEDEQAISVRMDHAKGAYLYLDTPSHTGTENLMAAACLAEGTTIIENAALEPEIAHVANFLNLMGAKISGVGTGVIQIDGVKELTAVEYTIMPDRIDAGTMAILAAATQGDIALIGANLRHFGVARAKLEQMGVELEEDGPVIRVRRRGALRPVNVITWPYPGYPTDLQSPLITLACLASGTSYVRETLFDQRFGVIDELNKMGAHIKVEDGSAVIPGPTDLTGATVWAHDLRAGSAMIIAGAVAEGETIIDNAQMIERGYSSIIRRLSRLGLQITEERLEAVAP</sequence>
<dbReference type="InterPro" id="IPR001986">
    <property type="entry name" value="Enolpyruvate_Tfrase_dom"/>
</dbReference>
<dbReference type="Gene3D" id="3.65.10.10">
    <property type="entry name" value="Enolpyruvate transferase domain"/>
    <property type="match status" value="2"/>
</dbReference>
<evidence type="ECO:0000256" key="9">
    <source>
        <dbReference type="ARBA" id="ARBA00023316"/>
    </source>
</evidence>
<dbReference type="NCBIfam" id="NF006873">
    <property type="entry name" value="PRK09369.1"/>
    <property type="match status" value="1"/>
</dbReference>
<evidence type="ECO:0000256" key="4">
    <source>
        <dbReference type="ARBA" id="ARBA00022618"/>
    </source>
</evidence>
<comment type="caution">
    <text evidence="12">Lacks conserved residue(s) required for the propagation of feature annotation.</text>
</comment>
<accession>A0A5A5TBF6</accession>
<dbReference type="CDD" id="cd01555">
    <property type="entry name" value="UdpNAET"/>
    <property type="match status" value="1"/>
</dbReference>
<evidence type="ECO:0000313" key="14">
    <source>
        <dbReference type="EMBL" id="GCF08728.1"/>
    </source>
</evidence>
<dbReference type="GO" id="GO:0019277">
    <property type="term" value="P:UDP-N-acetylgalactosamine biosynthetic process"/>
    <property type="evidence" value="ECO:0007669"/>
    <property type="project" value="InterPro"/>
</dbReference>
<name>A0A5A5TBF6_9CHLR</name>
<evidence type="ECO:0000256" key="5">
    <source>
        <dbReference type="ARBA" id="ARBA00022679"/>
    </source>
</evidence>
<reference evidence="14 15" key="1">
    <citation type="submission" date="2019-01" db="EMBL/GenBank/DDBJ databases">
        <title>Draft genome sequence of Dictyobacter sp. Uno17.</title>
        <authorList>
            <person name="Wang C.M."/>
            <person name="Zheng Y."/>
            <person name="Sakai Y."/>
            <person name="Abe K."/>
            <person name="Yokota A."/>
            <person name="Yabe S."/>
        </authorList>
    </citation>
    <scope>NUCLEOTIDE SEQUENCE [LARGE SCALE GENOMIC DNA]</scope>
    <source>
        <strain evidence="14 15">Uno17</strain>
    </source>
</reference>
<feature type="modified residue" description="2-(S-cysteinyl)pyruvic acid O-phosphothioketal" evidence="12">
    <location>
        <position position="124"/>
    </location>
</feature>
<comment type="similarity">
    <text evidence="10 12">Belongs to the EPSP synthase family. MurA subfamily.</text>
</comment>
<feature type="domain" description="Enolpyruvate transferase" evidence="13">
    <location>
        <begin position="12"/>
        <end position="412"/>
    </location>
</feature>
<evidence type="ECO:0000256" key="7">
    <source>
        <dbReference type="ARBA" id="ARBA00022984"/>
    </source>
</evidence>
<dbReference type="GO" id="GO:0008360">
    <property type="term" value="P:regulation of cell shape"/>
    <property type="evidence" value="ECO:0007669"/>
    <property type="project" value="UniProtKB-KW"/>
</dbReference>
<feature type="binding site" evidence="12">
    <location>
        <position position="334"/>
    </location>
    <ligand>
        <name>UDP-N-acetyl-alpha-D-glucosamine</name>
        <dbReference type="ChEBI" id="CHEBI:57705"/>
    </ligand>
</feature>